<evidence type="ECO:0000313" key="1">
    <source>
        <dbReference type="EMBL" id="GAI81689.1"/>
    </source>
</evidence>
<sequence>MDDFRYKGISDALFFLIDNKLLICEKMFNINHAAVKFQYYEEATKIVDFYPGKFYLELIERKIPFIYTVMASPLSFFRFNKIAYKKLNPNTQEKLTYYTTSDTERERWLETRSGVWQVILNASTYAYKSFEDVNLITEHDFTKLADTSQKYVAFLEDRFIARLDGFYMTPLRSRKLVSGCLCEILKTKLYTLSDTQLHYLLFQGKVLM</sequence>
<accession>X1TNR6</accession>
<reference evidence="1" key="1">
    <citation type="journal article" date="2014" name="Front. Microbiol.">
        <title>High frequency of phylogenetically diverse reductive dehalogenase-homologous genes in deep subseafloor sedimentary metagenomes.</title>
        <authorList>
            <person name="Kawai M."/>
            <person name="Futagami T."/>
            <person name="Toyoda A."/>
            <person name="Takaki Y."/>
            <person name="Nishi S."/>
            <person name="Hori S."/>
            <person name="Arai W."/>
            <person name="Tsubouchi T."/>
            <person name="Morono Y."/>
            <person name="Uchiyama I."/>
            <person name="Ito T."/>
            <person name="Fujiyama A."/>
            <person name="Inagaki F."/>
            <person name="Takami H."/>
        </authorList>
    </citation>
    <scope>NUCLEOTIDE SEQUENCE</scope>
    <source>
        <strain evidence="1">Expedition CK06-06</strain>
    </source>
</reference>
<proteinExistence type="predicted"/>
<comment type="caution">
    <text evidence="1">The sequence shown here is derived from an EMBL/GenBank/DDBJ whole genome shotgun (WGS) entry which is preliminary data.</text>
</comment>
<dbReference type="AlphaFoldDB" id="X1TNR6"/>
<organism evidence="1">
    <name type="scientific">marine sediment metagenome</name>
    <dbReference type="NCBI Taxonomy" id="412755"/>
    <lineage>
        <taxon>unclassified sequences</taxon>
        <taxon>metagenomes</taxon>
        <taxon>ecological metagenomes</taxon>
    </lineage>
</organism>
<feature type="non-terminal residue" evidence="1">
    <location>
        <position position="208"/>
    </location>
</feature>
<name>X1TNR6_9ZZZZ</name>
<dbReference type="EMBL" id="BARW01008203">
    <property type="protein sequence ID" value="GAI81689.1"/>
    <property type="molecule type" value="Genomic_DNA"/>
</dbReference>
<gene>
    <name evidence="1" type="ORF">S12H4_16889</name>
</gene>
<protein>
    <submittedName>
        <fullName evidence="1">Uncharacterized protein</fullName>
    </submittedName>
</protein>